<evidence type="ECO:0000313" key="11">
    <source>
        <dbReference type="Proteomes" id="UP000076420"/>
    </source>
</evidence>
<dbReference type="OrthoDB" id="6148090at2759"/>
<reference evidence="10" key="1">
    <citation type="submission" date="2020-05" db="UniProtKB">
        <authorList>
            <consortium name="EnsemblMetazoa"/>
        </authorList>
    </citation>
    <scope>IDENTIFICATION</scope>
    <source>
        <strain evidence="10">BB02</strain>
    </source>
</reference>
<dbReference type="PANTHER" id="PTHR11675">
    <property type="entry name" value="N-ACETYLGALACTOSAMINYLTRANSFERASE"/>
    <property type="match status" value="1"/>
</dbReference>
<dbReference type="GO" id="GO:0005794">
    <property type="term" value="C:Golgi apparatus"/>
    <property type="evidence" value="ECO:0007669"/>
    <property type="project" value="TreeGrafter"/>
</dbReference>
<dbReference type="SUPFAM" id="SSF53448">
    <property type="entry name" value="Nucleotide-diphospho-sugar transferases"/>
    <property type="match status" value="1"/>
</dbReference>
<dbReference type="GO" id="GO:0004653">
    <property type="term" value="F:polypeptide N-acetylgalactosaminyltransferase activity"/>
    <property type="evidence" value="ECO:0007669"/>
    <property type="project" value="TreeGrafter"/>
</dbReference>
<dbReference type="KEGG" id="bgt:106059866"/>
<keyword evidence="6" id="KW-0472">Membrane</keyword>
<evidence type="ECO:0000256" key="2">
    <source>
        <dbReference type="ARBA" id="ARBA00005680"/>
    </source>
</evidence>
<dbReference type="Gene3D" id="3.90.550.10">
    <property type="entry name" value="Spore Coat Polysaccharide Biosynthesis Protein SpsA, Chain A"/>
    <property type="match status" value="1"/>
</dbReference>
<dbReference type="InterPro" id="IPR001173">
    <property type="entry name" value="Glyco_trans_2-like"/>
</dbReference>
<evidence type="ECO:0000256" key="1">
    <source>
        <dbReference type="ARBA" id="ARBA00004606"/>
    </source>
</evidence>
<evidence type="ECO:0000256" key="8">
    <source>
        <dbReference type="ARBA" id="ARBA00037847"/>
    </source>
</evidence>
<evidence type="ECO:0000259" key="9">
    <source>
        <dbReference type="Pfam" id="PF00535"/>
    </source>
</evidence>
<proteinExistence type="inferred from homology"/>
<dbReference type="Proteomes" id="UP000076420">
    <property type="component" value="Unassembled WGS sequence"/>
</dbReference>
<evidence type="ECO:0000256" key="7">
    <source>
        <dbReference type="ARBA" id="ARBA00023157"/>
    </source>
</evidence>
<dbReference type="EnsemblMetazoa" id="BGLB004740-RB">
    <property type="protein sequence ID" value="BGLB004740-PB"/>
    <property type="gene ID" value="BGLB004740"/>
</dbReference>
<dbReference type="PANTHER" id="PTHR11675:SF126">
    <property type="entry name" value="RICIN B LECTIN DOMAIN-CONTAINING PROTEIN"/>
    <property type="match status" value="1"/>
</dbReference>
<evidence type="ECO:0000256" key="6">
    <source>
        <dbReference type="ARBA" id="ARBA00023136"/>
    </source>
</evidence>
<keyword evidence="5" id="KW-1133">Transmembrane helix</keyword>
<dbReference type="GO" id="GO:0016020">
    <property type="term" value="C:membrane"/>
    <property type="evidence" value="ECO:0007669"/>
    <property type="project" value="UniProtKB-SubCell"/>
</dbReference>
<sequence>MKYSNLPAASVIIVFHNEAWTTLLRSIHSVLDRTPIYLLQEIVLLDDFSDMDHLKEPLEAYIQSLEKVQLYRSTKRLGLIRARNTAFDYAKGEVVIFLDSHIECFPGWIEPLLAPIANDSSVIIFPTIERINQETFATKMTLDLNRDIGGVTVSSMYFKWMPYLKSNTKTPELYYQSPTMPGGLYAVSRDWFSKLGKYDPEMDLWGGENIEISFKTWMCGGSLLLSLCSHVGHVYRFANPTLHGARLTLKNSVRVAEVWMDQYKHFFYEKLGYNIPEYGDVTSRVRLRQSLKCSNFSTYLEKVDARIKEKMDVNGVYFGQITSISTTLCLHRNEHKGNLQRCSIDNIDQMWQYRTDQRIGSREHILGVEIKGRDRDLIFYADYYVIDEVLWVYDD</sequence>
<accession>A0A2C9JM97</accession>
<dbReference type="VEuPathDB" id="VectorBase:BGLAX_040374"/>
<evidence type="ECO:0000256" key="5">
    <source>
        <dbReference type="ARBA" id="ARBA00022989"/>
    </source>
</evidence>
<dbReference type="CDD" id="cd02510">
    <property type="entry name" value="pp-GalNAc-T"/>
    <property type="match status" value="1"/>
</dbReference>
<keyword evidence="4" id="KW-0735">Signal-anchor</keyword>
<gene>
    <name evidence="10" type="primary">106059866</name>
</gene>
<dbReference type="Pfam" id="PF00535">
    <property type="entry name" value="Glycos_transf_2"/>
    <property type="match status" value="1"/>
</dbReference>
<comment type="subcellular location">
    <subcellularLocation>
        <location evidence="8">Endomembrane system</location>
        <topology evidence="8">Single-pass membrane protein</topology>
    </subcellularLocation>
    <subcellularLocation>
        <location evidence="1">Membrane</location>
        <topology evidence="1">Single-pass type II membrane protein</topology>
    </subcellularLocation>
</comment>
<dbReference type="VEuPathDB" id="VectorBase:BGLB004740"/>
<dbReference type="AlphaFoldDB" id="A0A2C9JM97"/>
<dbReference type="GO" id="GO:0006493">
    <property type="term" value="P:protein O-linked glycosylation"/>
    <property type="evidence" value="ECO:0007669"/>
    <property type="project" value="TreeGrafter"/>
</dbReference>
<dbReference type="InterPro" id="IPR045885">
    <property type="entry name" value="GalNAc-T"/>
</dbReference>
<protein>
    <recommendedName>
        <fullName evidence="9">Glycosyltransferase 2-like domain-containing protein</fullName>
    </recommendedName>
</protein>
<comment type="similarity">
    <text evidence="2">Belongs to the glycosyltransferase 2 family. GalNAc-T subfamily.</text>
</comment>
<dbReference type="InterPro" id="IPR029044">
    <property type="entry name" value="Nucleotide-diphossugar_trans"/>
</dbReference>
<evidence type="ECO:0000256" key="3">
    <source>
        <dbReference type="ARBA" id="ARBA00022692"/>
    </source>
</evidence>
<organism evidence="10 11">
    <name type="scientific">Biomphalaria glabrata</name>
    <name type="common">Bloodfluke planorb</name>
    <name type="synonym">Freshwater snail</name>
    <dbReference type="NCBI Taxonomy" id="6526"/>
    <lineage>
        <taxon>Eukaryota</taxon>
        <taxon>Metazoa</taxon>
        <taxon>Spiralia</taxon>
        <taxon>Lophotrochozoa</taxon>
        <taxon>Mollusca</taxon>
        <taxon>Gastropoda</taxon>
        <taxon>Heterobranchia</taxon>
        <taxon>Euthyneura</taxon>
        <taxon>Panpulmonata</taxon>
        <taxon>Hygrophila</taxon>
        <taxon>Lymnaeoidea</taxon>
        <taxon>Planorbidae</taxon>
        <taxon>Biomphalaria</taxon>
    </lineage>
</organism>
<keyword evidence="7" id="KW-1015">Disulfide bond</keyword>
<evidence type="ECO:0000313" key="10">
    <source>
        <dbReference type="EnsemblMetazoa" id="BGLB004740-PB"/>
    </source>
</evidence>
<feature type="domain" description="Glycosyltransferase 2-like" evidence="9">
    <location>
        <begin position="10"/>
        <end position="195"/>
    </location>
</feature>
<name>A0A2C9JM97_BIOGL</name>
<keyword evidence="3" id="KW-0812">Transmembrane</keyword>
<evidence type="ECO:0000256" key="4">
    <source>
        <dbReference type="ARBA" id="ARBA00022968"/>
    </source>
</evidence>